<accession>A0A0R3VWN6</accession>
<feature type="domain" description="SKP1 component POZ" evidence="5">
    <location>
        <begin position="89"/>
        <end position="117"/>
    </location>
</feature>
<dbReference type="SUPFAM" id="SSF54695">
    <property type="entry name" value="POZ domain"/>
    <property type="match status" value="1"/>
</dbReference>
<organism evidence="6">
    <name type="scientific">Taenia asiatica</name>
    <name type="common">Asian tapeworm</name>
    <dbReference type="NCBI Taxonomy" id="60517"/>
    <lineage>
        <taxon>Eukaryota</taxon>
        <taxon>Metazoa</taxon>
        <taxon>Spiralia</taxon>
        <taxon>Lophotrochozoa</taxon>
        <taxon>Platyhelminthes</taxon>
        <taxon>Cestoda</taxon>
        <taxon>Eucestoda</taxon>
        <taxon>Cyclophyllidea</taxon>
        <taxon>Taeniidae</taxon>
        <taxon>Taenia</taxon>
    </lineage>
</organism>
<protein>
    <submittedName>
        <fullName evidence="6">Skp1-related protein</fullName>
    </submittedName>
</protein>
<dbReference type="InterPro" id="IPR016073">
    <property type="entry name" value="Skp1_comp_POZ"/>
</dbReference>
<dbReference type="SMART" id="SM00512">
    <property type="entry name" value="Skp1"/>
    <property type="match status" value="1"/>
</dbReference>
<evidence type="ECO:0000256" key="3">
    <source>
        <dbReference type="PIRNR" id="PIRNR028729"/>
    </source>
</evidence>
<dbReference type="FunFam" id="3.30.710.10:FF:000124">
    <property type="entry name" value="Protein CBG09126"/>
    <property type="match status" value="1"/>
</dbReference>
<dbReference type="Pfam" id="PF01466">
    <property type="entry name" value="Skp1"/>
    <property type="match status" value="1"/>
</dbReference>
<sequence length="187" mass="21306">LLYSLQSGIFVFYRVVAEPAFVVLSAKMPVKLVTSDNVVFDVDLEVAIQSVMIRDILEDLITDGTKETNHPFPIVSLLSLLADVGPEAAEDDEPIPLQYVNADILRKVLQWCTHHKDNAPQADYKYAWDEEFLRVDQGTLIEILMAANYLDIEDLLDACCKTIANMIRGKKLKEIRKTFNIKSRRHR</sequence>
<comment type="pathway">
    <text evidence="3">Protein modification; protein ubiquitination.</text>
</comment>
<name>A0A0R3VWN6_TAEAS</name>
<feature type="domain" description="SKP1 component POZ" evidence="5">
    <location>
        <begin position="30"/>
        <end position="63"/>
    </location>
</feature>
<dbReference type="PIRSF" id="PIRSF028729">
    <property type="entry name" value="E3_ubiquit_lig_SCF_Skp"/>
    <property type="match status" value="1"/>
</dbReference>
<dbReference type="AlphaFoldDB" id="A0A0R3VWN6"/>
<keyword evidence="2 3" id="KW-0833">Ubl conjugation pathway</keyword>
<proteinExistence type="inferred from homology"/>
<dbReference type="InterPro" id="IPR036296">
    <property type="entry name" value="SKP1-like_dim_sf"/>
</dbReference>
<dbReference type="Gene3D" id="3.30.710.10">
    <property type="entry name" value="Potassium Channel Kv1.1, Chain A"/>
    <property type="match status" value="1"/>
</dbReference>
<feature type="domain" description="SKP1 component dimerisation" evidence="4">
    <location>
        <begin position="154"/>
        <end position="182"/>
    </location>
</feature>
<comment type="similarity">
    <text evidence="1 3">Belongs to the SKP1 family.</text>
</comment>
<dbReference type="InterPro" id="IPR001232">
    <property type="entry name" value="SKP1-like"/>
</dbReference>
<dbReference type="WBParaSite" id="TASK_0000183001-mRNA-1">
    <property type="protein sequence ID" value="TASK_0000183001-mRNA-1"/>
    <property type="gene ID" value="TASK_0000183001"/>
</dbReference>
<evidence type="ECO:0000313" key="6">
    <source>
        <dbReference type="WBParaSite" id="TASK_0000183001-mRNA-1"/>
    </source>
</evidence>
<reference evidence="6" key="1">
    <citation type="submission" date="2017-02" db="UniProtKB">
        <authorList>
            <consortium name="WormBaseParasite"/>
        </authorList>
    </citation>
    <scope>IDENTIFICATION</scope>
</reference>
<dbReference type="InterPro" id="IPR016072">
    <property type="entry name" value="Skp1_comp_dimer"/>
</dbReference>
<evidence type="ECO:0000259" key="4">
    <source>
        <dbReference type="Pfam" id="PF01466"/>
    </source>
</evidence>
<dbReference type="CDD" id="cd18322">
    <property type="entry name" value="BTB_POZ_SKP1"/>
    <property type="match status" value="1"/>
</dbReference>
<evidence type="ECO:0000259" key="5">
    <source>
        <dbReference type="Pfam" id="PF03931"/>
    </source>
</evidence>
<dbReference type="GO" id="GO:0016567">
    <property type="term" value="P:protein ubiquitination"/>
    <property type="evidence" value="ECO:0007669"/>
    <property type="project" value="UniProtKB-UniPathway"/>
</dbReference>
<dbReference type="GO" id="GO:0006511">
    <property type="term" value="P:ubiquitin-dependent protein catabolic process"/>
    <property type="evidence" value="ECO:0007669"/>
    <property type="project" value="InterPro"/>
</dbReference>
<dbReference type="SUPFAM" id="SSF81382">
    <property type="entry name" value="Skp1 dimerisation domain-like"/>
    <property type="match status" value="1"/>
</dbReference>
<dbReference type="PANTHER" id="PTHR11165">
    <property type="entry name" value="SKP1"/>
    <property type="match status" value="1"/>
</dbReference>
<dbReference type="InterPro" id="IPR011333">
    <property type="entry name" value="SKP1/BTB/POZ_sf"/>
</dbReference>
<evidence type="ECO:0000256" key="2">
    <source>
        <dbReference type="ARBA" id="ARBA00022786"/>
    </source>
</evidence>
<dbReference type="InterPro" id="IPR016897">
    <property type="entry name" value="SKP1"/>
</dbReference>
<dbReference type="UniPathway" id="UPA00143"/>
<evidence type="ECO:0000256" key="1">
    <source>
        <dbReference type="ARBA" id="ARBA00009993"/>
    </source>
</evidence>
<dbReference type="Pfam" id="PF03931">
    <property type="entry name" value="Skp1_POZ"/>
    <property type="match status" value="2"/>
</dbReference>
<dbReference type="STRING" id="60517.A0A0R3VWN6"/>